<dbReference type="PANTHER" id="PTHR13069:SF21">
    <property type="entry name" value="ALKYLATED DNA REPAIR PROTEIN ALKB HOMOLOG 8"/>
    <property type="match status" value="1"/>
</dbReference>
<keyword evidence="2 4" id="KW-0808">Transferase</keyword>
<feature type="domain" description="Methyltransferase type 11" evidence="3">
    <location>
        <begin position="62"/>
        <end position="150"/>
    </location>
</feature>
<evidence type="ECO:0000256" key="2">
    <source>
        <dbReference type="ARBA" id="ARBA00022679"/>
    </source>
</evidence>
<protein>
    <submittedName>
        <fullName evidence="4">Uracil-5--methyltransferase TRM9</fullName>
    </submittedName>
</protein>
<evidence type="ECO:0000313" key="4">
    <source>
        <dbReference type="EMBL" id="RKP34011.1"/>
    </source>
</evidence>
<dbReference type="Gene3D" id="3.40.50.150">
    <property type="entry name" value="Vaccinia Virus protein VP39"/>
    <property type="match status" value="1"/>
</dbReference>
<keyword evidence="5" id="KW-1185">Reference proteome</keyword>
<dbReference type="CDD" id="cd02440">
    <property type="entry name" value="AdoMet_MTases"/>
    <property type="match status" value="1"/>
</dbReference>
<dbReference type="FunFam" id="3.40.50.150:FF:000195">
    <property type="entry name" value="Methyltransferase domain containing protein"/>
    <property type="match status" value="1"/>
</dbReference>
<dbReference type="PANTHER" id="PTHR13069">
    <property type="entry name" value="ALKYLATED DNA REPAIR PROTEIN ALKB HOMOLOG 8"/>
    <property type="match status" value="1"/>
</dbReference>
<organism evidence="4 5">
    <name type="scientific">Dimargaris cristalligena</name>
    <dbReference type="NCBI Taxonomy" id="215637"/>
    <lineage>
        <taxon>Eukaryota</taxon>
        <taxon>Fungi</taxon>
        <taxon>Fungi incertae sedis</taxon>
        <taxon>Zoopagomycota</taxon>
        <taxon>Kickxellomycotina</taxon>
        <taxon>Dimargaritomycetes</taxon>
        <taxon>Dimargaritales</taxon>
        <taxon>Dimargaritaceae</taxon>
        <taxon>Dimargaris</taxon>
    </lineage>
</organism>
<dbReference type="GO" id="GO:0005634">
    <property type="term" value="C:nucleus"/>
    <property type="evidence" value="ECO:0007669"/>
    <property type="project" value="TreeGrafter"/>
</dbReference>
<dbReference type="Pfam" id="PF08241">
    <property type="entry name" value="Methyltransf_11"/>
    <property type="match status" value="1"/>
</dbReference>
<name>A0A4P9ZN40_9FUNG</name>
<dbReference type="STRING" id="215637.A0A4P9ZN40"/>
<proteinExistence type="predicted"/>
<reference evidence="5" key="1">
    <citation type="journal article" date="2018" name="Nat. Microbiol.">
        <title>Leveraging single-cell genomics to expand the fungal tree of life.</title>
        <authorList>
            <person name="Ahrendt S.R."/>
            <person name="Quandt C.A."/>
            <person name="Ciobanu D."/>
            <person name="Clum A."/>
            <person name="Salamov A."/>
            <person name="Andreopoulos B."/>
            <person name="Cheng J.F."/>
            <person name="Woyke T."/>
            <person name="Pelin A."/>
            <person name="Henrissat B."/>
            <person name="Reynolds N.K."/>
            <person name="Benny G.L."/>
            <person name="Smith M.E."/>
            <person name="James T.Y."/>
            <person name="Grigoriev I.V."/>
        </authorList>
    </citation>
    <scope>NUCLEOTIDE SEQUENCE [LARGE SCALE GENOMIC DNA]</scope>
    <source>
        <strain evidence="5">RSA 468</strain>
    </source>
</reference>
<dbReference type="EMBL" id="ML003406">
    <property type="protein sequence ID" value="RKP34011.1"/>
    <property type="molecule type" value="Genomic_DNA"/>
</dbReference>
<dbReference type="AlphaFoldDB" id="A0A4P9ZN40"/>
<accession>A0A4P9ZN40</accession>
<dbReference type="Proteomes" id="UP000268162">
    <property type="component" value="Unassembled WGS sequence"/>
</dbReference>
<dbReference type="GO" id="GO:0106335">
    <property type="term" value="F:tRNA (5-carboxymethyluridine(34)-5-O)-methyltransferase activity"/>
    <property type="evidence" value="ECO:0007669"/>
    <property type="project" value="TreeGrafter"/>
</dbReference>
<dbReference type="GO" id="GO:0005737">
    <property type="term" value="C:cytoplasm"/>
    <property type="evidence" value="ECO:0007669"/>
    <property type="project" value="TreeGrafter"/>
</dbReference>
<dbReference type="InterPro" id="IPR013216">
    <property type="entry name" value="Methyltransf_11"/>
</dbReference>
<dbReference type="GO" id="GO:0000049">
    <property type="term" value="F:tRNA binding"/>
    <property type="evidence" value="ECO:0007669"/>
    <property type="project" value="TreeGrafter"/>
</dbReference>
<dbReference type="GO" id="GO:0002098">
    <property type="term" value="P:tRNA wobble uridine modification"/>
    <property type="evidence" value="ECO:0007669"/>
    <property type="project" value="TreeGrafter"/>
</dbReference>
<evidence type="ECO:0000256" key="1">
    <source>
        <dbReference type="ARBA" id="ARBA00022603"/>
    </source>
</evidence>
<evidence type="ECO:0000313" key="5">
    <source>
        <dbReference type="Proteomes" id="UP000268162"/>
    </source>
</evidence>
<keyword evidence="1 4" id="KW-0489">Methyltransferase</keyword>
<dbReference type="GO" id="GO:0008757">
    <property type="term" value="F:S-adenosylmethionine-dependent methyltransferase activity"/>
    <property type="evidence" value="ECO:0007669"/>
    <property type="project" value="InterPro"/>
</dbReference>
<evidence type="ECO:0000259" key="3">
    <source>
        <dbReference type="Pfam" id="PF08241"/>
    </source>
</evidence>
<dbReference type="InterPro" id="IPR029063">
    <property type="entry name" value="SAM-dependent_MTases_sf"/>
</dbReference>
<dbReference type="GO" id="GO:0030488">
    <property type="term" value="P:tRNA methylation"/>
    <property type="evidence" value="ECO:0007669"/>
    <property type="project" value="TreeGrafter"/>
</dbReference>
<dbReference type="InterPro" id="IPR051422">
    <property type="entry name" value="AlkB_tRNA_MeTrf/Diox"/>
</dbReference>
<gene>
    <name evidence="4" type="ORF">BJ085DRAFT_14124</name>
</gene>
<dbReference type="SUPFAM" id="SSF53335">
    <property type="entry name" value="S-adenosyl-L-methionine-dependent methyltransferases"/>
    <property type="match status" value="1"/>
</dbReference>
<sequence>MVNKPQPRVLAEPLTDAAKNESEFVHDVYNQIAPHFSNTRYKAWPVVESFLNDREAGSVGADVGCGNGKYMGVNRKLMVLGSDRSIGLLEITQGRGFEATLADNLALPYRSDRVDFVISIAVIHHFSTPERRLQAIRELVRILRPGGQALVFVWALEQKGKRKFDQDHQDFMVPWVVPRNTASVSGVQTEAEVPPPEEAENDRVFHRYYHLFREHELETLITESDLNSAVEIADNGYDRDNWYVVLTKRIPE</sequence>